<dbReference type="OrthoDB" id="10513185at2759"/>
<keyword evidence="2" id="KW-1185">Reference proteome</keyword>
<dbReference type="EMBL" id="FN668689">
    <property type="protein sequence ID" value="CBK24918.2"/>
    <property type="molecule type" value="Genomic_DNA"/>
</dbReference>
<accession>D8MA29</accession>
<dbReference type="InterPro" id="IPR016024">
    <property type="entry name" value="ARM-type_fold"/>
</dbReference>
<evidence type="ECO:0000313" key="1">
    <source>
        <dbReference type="EMBL" id="CBK24918.2"/>
    </source>
</evidence>
<dbReference type="GeneID" id="24921603"/>
<dbReference type="Pfam" id="PF01603">
    <property type="entry name" value="B56"/>
    <property type="match status" value="1"/>
</dbReference>
<dbReference type="GO" id="GO:0019888">
    <property type="term" value="F:protein phosphatase regulator activity"/>
    <property type="evidence" value="ECO:0007669"/>
    <property type="project" value="InterPro"/>
</dbReference>
<dbReference type="AlphaFoldDB" id="D8MA29"/>
<dbReference type="GO" id="GO:0007165">
    <property type="term" value="P:signal transduction"/>
    <property type="evidence" value="ECO:0007669"/>
    <property type="project" value="InterPro"/>
</dbReference>
<reference evidence="1" key="1">
    <citation type="submission" date="2010-02" db="EMBL/GenBank/DDBJ databases">
        <title>Sequencing and annotation of the Blastocystis hominis genome.</title>
        <authorList>
            <person name="Wincker P."/>
        </authorList>
    </citation>
    <scope>NUCLEOTIDE SEQUENCE</scope>
    <source>
        <strain evidence="1">Singapore isolate B</strain>
    </source>
</reference>
<dbReference type="RefSeq" id="XP_012898966.1">
    <property type="nucleotide sequence ID" value="XM_013043512.1"/>
</dbReference>
<dbReference type="Gene3D" id="1.25.10.10">
    <property type="entry name" value="Leucine-rich Repeat Variant"/>
    <property type="match status" value="1"/>
</dbReference>
<protein>
    <submittedName>
        <fullName evidence="1">Uncharacterized protein</fullName>
    </submittedName>
</protein>
<gene>
    <name evidence="1" type="ORF">GSBLH_T00004583001</name>
</gene>
<evidence type="ECO:0000313" key="2">
    <source>
        <dbReference type="Proteomes" id="UP000008312"/>
    </source>
</evidence>
<organism evidence="1">
    <name type="scientific">Blastocystis hominis</name>
    <dbReference type="NCBI Taxonomy" id="12968"/>
    <lineage>
        <taxon>Eukaryota</taxon>
        <taxon>Sar</taxon>
        <taxon>Stramenopiles</taxon>
        <taxon>Bigyra</taxon>
        <taxon>Opalozoa</taxon>
        <taxon>Opalinata</taxon>
        <taxon>Blastocystidae</taxon>
        <taxon>Blastocystis</taxon>
    </lineage>
</organism>
<proteinExistence type="predicted"/>
<sequence>MQCSFVGDIPLVSTSSGTQSGLAQDFYQSKNALLLAESLFPTNSVFSGGKTKILSTDHLSNIRSVLQNLLSENEIEVDLTTYATCSRKEFVQRTFEPKLSRIFSTLTHGCRFENTYDISARSAVLFALCSCIPNSLPKACHALLETLIDFNESERESGLCLEDELFLQTTNYGQIHHLIELWKLFVSWIDEQSDSHSADSDASPLADCESDLLGSVRVLFRAAVVLLQLSGVVKKYRATLCSGLAKLFALDPACVPRFFHEITGKWPVCTSRKGVAMLELLQDLLEESEVLEESAFEGEITALLEWICKLVNGNQAEICMQGIQILDSDRVLLKYIVCKPYRVRMVEQCLNRNRRGAGGVGE</sequence>
<name>D8MA29_BLAHO</name>
<dbReference type="Proteomes" id="UP000008312">
    <property type="component" value="Unassembled WGS sequence"/>
</dbReference>
<dbReference type="InterPro" id="IPR002554">
    <property type="entry name" value="PP2A_B56"/>
</dbReference>
<dbReference type="GO" id="GO:0000159">
    <property type="term" value="C:protein phosphatase type 2A complex"/>
    <property type="evidence" value="ECO:0007669"/>
    <property type="project" value="InterPro"/>
</dbReference>
<dbReference type="InParanoid" id="D8MA29"/>
<dbReference type="SUPFAM" id="SSF48371">
    <property type="entry name" value="ARM repeat"/>
    <property type="match status" value="1"/>
</dbReference>
<dbReference type="InterPro" id="IPR011989">
    <property type="entry name" value="ARM-like"/>
</dbReference>